<evidence type="ECO:0000256" key="3">
    <source>
        <dbReference type="ARBA" id="ARBA00022989"/>
    </source>
</evidence>
<feature type="transmembrane region" description="Helical" evidence="6">
    <location>
        <begin position="50"/>
        <end position="76"/>
    </location>
</feature>
<proteinExistence type="predicted"/>
<dbReference type="WBParaSite" id="jg11591">
    <property type="protein sequence ID" value="jg11591"/>
    <property type="gene ID" value="jg11591"/>
</dbReference>
<accession>A0A915CQL2</accession>
<dbReference type="Gene3D" id="1.20.1740.10">
    <property type="entry name" value="Amino acid/polyamine transporter I"/>
    <property type="match status" value="1"/>
</dbReference>
<feature type="transmembrane region" description="Helical" evidence="6">
    <location>
        <begin position="114"/>
        <end position="133"/>
    </location>
</feature>
<dbReference type="GO" id="GO:0016020">
    <property type="term" value="C:membrane"/>
    <property type="evidence" value="ECO:0007669"/>
    <property type="project" value="UniProtKB-SubCell"/>
</dbReference>
<evidence type="ECO:0000256" key="1">
    <source>
        <dbReference type="ARBA" id="ARBA00004141"/>
    </source>
</evidence>
<dbReference type="PANTHER" id="PTHR11785">
    <property type="entry name" value="AMINO ACID TRANSPORTER"/>
    <property type="match status" value="1"/>
</dbReference>
<sequence>MPIMVCILLVGSLNGTIFVSSRFLHAASRGGFLPTFISCTNPETDSPRAALVVHLLLVFTMTFTADLHALINYIGFAQWSQRGITMSSLIVPVLFFLICFSLCLVTIIEETKSALVSVIVLSVTFLIYMVFIYEKALPSQTWYTRTSSKVDSFTTSIFQVMFNTMPQRIKMMEGASAKKKEDHQSNGLNNKEKKTRKIAPSAD</sequence>
<keyword evidence="2 6" id="KW-0812">Transmembrane</keyword>
<evidence type="ECO:0000256" key="5">
    <source>
        <dbReference type="SAM" id="MobiDB-lite"/>
    </source>
</evidence>
<feature type="region of interest" description="Disordered" evidence="5">
    <location>
        <begin position="175"/>
        <end position="203"/>
    </location>
</feature>
<feature type="transmembrane region" description="Helical" evidence="6">
    <location>
        <begin position="88"/>
        <end position="108"/>
    </location>
</feature>
<dbReference type="GO" id="GO:0015179">
    <property type="term" value="F:L-amino acid transmembrane transporter activity"/>
    <property type="evidence" value="ECO:0007669"/>
    <property type="project" value="TreeGrafter"/>
</dbReference>
<evidence type="ECO:0000256" key="4">
    <source>
        <dbReference type="ARBA" id="ARBA00023136"/>
    </source>
</evidence>
<protein>
    <submittedName>
        <fullName evidence="8">Uncharacterized protein</fullName>
    </submittedName>
</protein>
<keyword evidence="3 6" id="KW-1133">Transmembrane helix</keyword>
<dbReference type="Pfam" id="PF13520">
    <property type="entry name" value="AA_permease_2"/>
    <property type="match status" value="1"/>
</dbReference>
<evidence type="ECO:0000313" key="8">
    <source>
        <dbReference type="WBParaSite" id="jg11591"/>
    </source>
</evidence>
<dbReference type="InterPro" id="IPR002293">
    <property type="entry name" value="AA/rel_permease1"/>
</dbReference>
<name>A0A915CQL2_9BILA</name>
<dbReference type="Proteomes" id="UP000887574">
    <property type="component" value="Unplaced"/>
</dbReference>
<dbReference type="PANTHER" id="PTHR11785:SF523">
    <property type="entry name" value="AMINO ACID TRANSPORTER PROTEIN 6"/>
    <property type="match status" value="1"/>
</dbReference>
<dbReference type="AlphaFoldDB" id="A0A915CQL2"/>
<comment type="subcellular location">
    <subcellularLocation>
        <location evidence="1">Membrane</location>
        <topology evidence="1">Multi-pass membrane protein</topology>
    </subcellularLocation>
</comment>
<evidence type="ECO:0000313" key="7">
    <source>
        <dbReference type="Proteomes" id="UP000887574"/>
    </source>
</evidence>
<reference evidence="8" key="1">
    <citation type="submission" date="2022-11" db="UniProtKB">
        <authorList>
            <consortium name="WormBaseParasite"/>
        </authorList>
    </citation>
    <scope>IDENTIFICATION</scope>
</reference>
<dbReference type="InterPro" id="IPR050598">
    <property type="entry name" value="AminoAcid_Transporter"/>
</dbReference>
<keyword evidence="4 6" id="KW-0472">Membrane</keyword>
<evidence type="ECO:0000256" key="6">
    <source>
        <dbReference type="SAM" id="Phobius"/>
    </source>
</evidence>
<evidence type="ECO:0000256" key="2">
    <source>
        <dbReference type="ARBA" id="ARBA00022692"/>
    </source>
</evidence>
<keyword evidence="7" id="KW-1185">Reference proteome</keyword>
<organism evidence="7 8">
    <name type="scientific">Ditylenchus dipsaci</name>
    <dbReference type="NCBI Taxonomy" id="166011"/>
    <lineage>
        <taxon>Eukaryota</taxon>
        <taxon>Metazoa</taxon>
        <taxon>Ecdysozoa</taxon>
        <taxon>Nematoda</taxon>
        <taxon>Chromadorea</taxon>
        <taxon>Rhabditida</taxon>
        <taxon>Tylenchina</taxon>
        <taxon>Tylenchomorpha</taxon>
        <taxon>Sphaerularioidea</taxon>
        <taxon>Anguinidae</taxon>
        <taxon>Anguininae</taxon>
        <taxon>Ditylenchus</taxon>
    </lineage>
</organism>